<protein>
    <submittedName>
        <fullName evidence="1">Spore germination protein GerPE</fullName>
    </submittedName>
</protein>
<dbReference type="EMBL" id="WEID01000006">
    <property type="protein sequence ID" value="KAB8139191.1"/>
    <property type="molecule type" value="Genomic_DNA"/>
</dbReference>
<gene>
    <name evidence="1" type="ORF">F9U64_02030</name>
</gene>
<dbReference type="Proteomes" id="UP000480246">
    <property type="component" value="Unassembled WGS sequence"/>
</dbReference>
<reference evidence="1 2" key="1">
    <citation type="submission" date="2019-10" db="EMBL/GenBank/DDBJ databases">
        <title>Gracilibacillus sp. nov. isolated from rice seeds.</title>
        <authorList>
            <person name="He S."/>
        </authorList>
    </citation>
    <scope>NUCLEOTIDE SEQUENCE [LARGE SCALE GENOMIC DNA]</scope>
    <source>
        <strain evidence="1 2">TD8</strain>
    </source>
</reference>
<accession>A0A7C8KWT7</accession>
<evidence type="ECO:0000313" key="2">
    <source>
        <dbReference type="Proteomes" id="UP000480246"/>
    </source>
</evidence>
<sequence>MNIRTTRVKGIKVIGLSDSSIINIGDSKYIEPTLEALAVQKEGSSPPDDEFPFEQYRIFQSDNYFHPYPFQIIQEHIHHDDTIDVPAIEITAISSSSIVQLGNTDTVHAISKAKDIRIVNAENNDQDP</sequence>
<evidence type="ECO:0000313" key="1">
    <source>
        <dbReference type="EMBL" id="KAB8139191.1"/>
    </source>
</evidence>
<dbReference type="Pfam" id="PF10970">
    <property type="entry name" value="GerPE"/>
    <property type="match status" value="1"/>
</dbReference>
<keyword evidence="2" id="KW-1185">Reference proteome</keyword>
<proteinExistence type="predicted"/>
<dbReference type="RefSeq" id="WP_153401155.1">
    <property type="nucleotide sequence ID" value="NZ_ML762424.1"/>
</dbReference>
<dbReference type="AlphaFoldDB" id="A0A7C8KWT7"/>
<dbReference type="OrthoDB" id="2599887at2"/>
<dbReference type="InterPro" id="IPR024496">
    <property type="entry name" value="Spore_germ_GerPE"/>
</dbReference>
<organism evidence="1 2">
    <name type="scientific">Gracilibacillus oryzae</name>
    <dbReference type="NCBI Taxonomy" id="1672701"/>
    <lineage>
        <taxon>Bacteria</taxon>
        <taxon>Bacillati</taxon>
        <taxon>Bacillota</taxon>
        <taxon>Bacilli</taxon>
        <taxon>Bacillales</taxon>
        <taxon>Bacillaceae</taxon>
        <taxon>Gracilibacillus</taxon>
    </lineage>
</organism>
<comment type="caution">
    <text evidence="1">The sequence shown here is derived from an EMBL/GenBank/DDBJ whole genome shotgun (WGS) entry which is preliminary data.</text>
</comment>
<name>A0A7C8KWT7_9BACI</name>